<feature type="compositionally biased region" description="Basic and acidic residues" evidence="1">
    <location>
        <begin position="138"/>
        <end position="151"/>
    </location>
</feature>
<dbReference type="EMBL" id="JAQQWL010000006">
    <property type="protein sequence ID" value="KAK8070042.1"/>
    <property type="molecule type" value="Genomic_DNA"/>
</dbReference>
<comment type="caution">
    <text evidence="2">The sequence shown here is derived from an EMBL/GenBank/DDBJ whole genome shotgun (WGS) entry which is preliminary data.</text>
</comment>
<name>A0ABR1VGN6_9PEZI</name>
<keyword evidence="3" id="KW-1185">Reference proteome</keyword>
<dbReference type="Pfam" id="PF14441">
    <property type="entry name" value="OTT_1508_deam"/>
    <property type="match status" value="1"/>
</dbReference>
<feature type="compositionally biased region" description="Basic and acidic residues" evidence="1">
    <location>
        <begin position="116"/>
        <end position="125"/>
    </location>
</feature>
<proteinExistence type="predicted"/>
<evidence type="ECO:0000313" key="3">
    <source>
        <dbReference type="Proteomes" id="UP001480595"/>
    </source>
</evidence>
<reference evidence="2 3" key="1">
    <citation type="submission" date="2023-01" db="EMBL/GenBank/DDBJ databases">
        <title>Analysis of 21 Apiospora genomes using comparative genomics revels a genus with tremendous synthesis potential of carbohydrate active enzymes and secondary metabolites.</title>
        <authorList>
            <person name="Sorensen T."/>
        </authorList>
    </citation>
    <scope>NUCLEOTIDE SEQUENCE [LARGE SCALE GENOMIC DNA]</scope>
    <source>
        <strain evidence="2 3">CBS 135458</strain>
    </source>
</reference>
<dbReference type="InterPro" id="IPR027796">
    <property type="entry name" value="OTT_1508_deam-like"/>
</dbReference>
<organism evidence="2 3">
    <name type="scientific">Apiospora phragmitis</name>
    <dbReference type="NCBI Taxonomy" id="2905665"/>
    <lineage>
        <taxon>Eukaryota</taxon>
        <taxon>Fungi</taxon>
        <taxon>Dikarya</taxon>
        <taxon>Ascomycota</taxon>
        <taxon>Pezizomycotina</taxon>
        <taxon>Sordariomycetes</taxon>
        <taxon>Xylariomycetidae</taxon>
        <taxon>Amphisphaeriales</taxon>
        <taxon>Apiosporaceae</taxon>
        <taxon>Apiospora</taxon>
    </lineage>
</organism>
<dbReference type="RefSeq" id="XP_066717336.1">
    <property type="nucleotide sequence ID" value="XM_066858067.1"/>
</dbReference>
<dbReference type="PANTHER" id="PTHR42037:SF1">
    <property type="match status" value="1"/>
</dbReference>
<protein>
    <submittedName>
        <fullName evidence="2">Uncharacterized protein</fullName>
    </submittedName>
</protein>
<dbReference type="Proteomes" id="UP001480595">
    <property type="component" value="Unassembled WGS sequence"/>
</dbReference>
<dbReference type="GeneID" id="92091130"/>
<accession>A0ABR1VGN6</accession>
<evidence type="ECO:0000313" key="2">
    <source>
        <dbReference type="EMBL" id="KAK8070042.1"/>
    </source>
</evidence>
<gene>
    <name evidence="2" type="ORF">PG994_006658</name>
</gene>
<feature type="region of interest" description="Disordered" evidence="1">
    <location>
        <begin position="116"/>
        <end position="189"/>
    </location>
</feature>
<dbReference type="PANTHER" id="PTHR42037">
    <property type="match status" value="1"/>
</dbReference>
<sequence length="189" mass="20979">MAELRFLAGDRYIGCSKPACLCCLLYFKAHSAEPADPRSHLKIWPNWGPPYLAGEAKDPKFMEQRIVLTKMLVAIRNEAIEQIRRKGPPPAWQNDSTSAFTRRLAQDAPDKLQGHFERLKDRDLSDLDSSESNTDESGLLKRADSSSDVRSEASVADMDVSDTDSFSDQVSKAEENDGEESDTEGGAKL</sequence>
<evidence type="ECO:0000256" key="1">
    <source>
        <dbReference type="SAM" id="MobiDB-lite"/>
    </source>
</evidence>